<dbReference type="WBParaSite" id="BTMF_0000390101-mRNA-1">
    <property type="protein sequence ID" value="BTMF_0000390101-mRNA-1"/>
    <property type="gene ID" value="BTMF_0000390101"/>
</dbReference>
<proteinExistence type="predicted"/>
<organism evidence="3">
    <name type="scientific">Brugia timori</name>
    <dbReference type="NCBI Taxonomy" id="42155"/>
    <lineage>
        <taxon>Eukaryota</taxon>
        <taxon>Metazoa</taxon>
        <taxon>Ecdysozoa</taxon>
        <taxon>Nematoda</taxon>
        <taxon>Chromadorea</taxon>
        <taxon>Rhabditida</taxon>
        <taxon>Spirurina</taxon>
        <taxon>Spiruromorpha</taxon>
        <taxon>Filarioidea</taxon>
        <taxon>Onchocercidae</taxon>
        <taxon>Brugia</taxon>
    </lineage>
</organism>
<reference evidence="3" key="1">
    <citation type="submission" date="2017-02" db="UniProtKB">
        <authorList>
            <consortium name="WormBaseParasite"/>
        </authorList>
    </citation>
    <scope>IDENTIFICATION</scope>
</reference>
<dbReference type="EMBL" id="UZAG01002836">
    <property type="protein sequence ID" value="VDO14247.1"/>
    <property type="molecule type" value="Genomic_DNA"/>
</dbReference>
<evidence type="ECO:0000313" key="2">
    <source>
        <dbReference type="Proteomes" id="UP000280834"/>
    </source>
</evidence>
<name>A0A0R3QC21_9BILA</name>
<dbReference type="AlphaFoldDB" id="A0A0R3QC21"/>
<evidence type="ECO:0000313" key="3">
    <source>
        <dbReference type="WBParaSite" id="BTMF_0000390101-mRNA-1"/>
    </source>
</evidence>
<dbReference type="Proteomes" id="UP000280834">
    <property type="component" value="Unassembled WGS sequence"/>
</dbReference>
<reference evidence="1 2" key="2">
    <citation type="submission" date="2018-11" db="EMBL/GenBank/DDBJ databases">
        <authorList>
            <consortium name="Pathogen Informatics"/>
        </authorList>
    </citation>
    <scope>NUCLEOTIDE SEQUENCE [LARGE SCALE GENOMIC DNA]</scope>
</reference>
<gene>
    <name evidence="1" type="ORF">BTMF_LOCUS3204</name>
</gene>
<sequence>MHVNLTYTEQRISRMPDDLEDLVEVLSGVVLKSYCMNCQADAAIEELSALGINLRAVSGQQTNAQSSVCCICGKAHIDLQHWHGAYTITVDEFDGESCNVLQTPVALVACVNVGAAQGSCCAAPQGAHEHWKADQRA</sequence>
<keyword evidence="2" id="KW-1185">Reference proteome</keyword>
<evidence type="ECO:0000313" key="1">
    <source>
        <dbReference type="EMBL" id="VDO14247.1"/>
    </source>
</evidence>
<protein>
    <submittedName>
        <fullName evidence="3">DUF2703 domain-containing protein</fullName>
    </submittedName>
</protein>
<accession>A0A0R3QC21</accession>